<evidence type="ECO:0000313" key="3">
    <source>
        <dbReference type="Proteomes" id="UP001162131"/>
    </source>
</evidence>
<proteinExistence type="predicted"/>
<dbReference type="Proteomes" id="UP001162131">
    <property type="component" value="Unassembled WGS sequence"/>
</dbReference>
<name>A0AAU9J356_9CILI</name>
<sequence length="474" mass="56706">MAEYNDYSFYKHFERALTPGSMAIHQKNSSKVSFSSFRMGSPIKFQYLNIRPRSSYVTAPSTKRIAPPDSTSSHLGPGRYNHEVHDSGPSFEFSRDARFQERTNFSYDISHLLKHKQPSEAISKRIEENKDLRQYEPRKKLERAKSLSQRRKTRGDIAKQTKYCILQSIKTERKDRLDEKFKKFELRMRKNEVFQVRLSWISVISLFGSATIMRYKLKKKIILRRRVMSSLKWLRQISKCVGKFVILGKKIRRLRANRILRIYMLIHVKRWLKNRRQRNLNTIINVFESSITSSVMLKTMFKWQQKLYTIQRGLKKFILIKRTLYDIWVERWNEAENEIFEKSSARKTKKKKTHKKSKKAGTTSIPEEIKQIYIRNYIRKQVKKYNEEYQTYVAEVKALNLHIETQLKKVSAWDDSELNFPDRPQPPNISLELTKELLIEMIHTAERERTKWSQLKEGEQRKITISKKNEIKRK</sequence>
<evidence type="ECO:0000313" key="2">
    <source>
        <dbReference type="EMBL" id="CAG9320349.1"/>
    </source>
</evidence>
<evidence type="ECO:0000256" key="1">
    <source>
        <dbReference type="SAM" id="Phobius"/>
    </source>
</evidence>
<protein>
    <submittedName>
        <fullName evidence="2">Uncharacterized protein</fullName>
    </submittedName>
</protein>
<gene>
    <name evidence="2" type="ORF">BSTOLATCC_MIC26266</name>
</gene>
<dbReference type="EMBL" id="CAJZBQ010000025">
    <property type="protein sequence ID" value="CAG9320349.1"/>
    <property type="molecule type" value="Genomic_DNA"/>
</dbReference>
<keyword evidence="3" id="KW-1185">Reference proteome</keyword>
<organism evidence="2 3">
    <name type="scientific">Blepharisma stoltei</name>
    <dbReference type="NCBI Taxonomy" id="1481888"/>
    <lineage>
        <taxon>Eukaryota</taxon>
        <taxon>Sar</taxon>
        <taxon>Alveolata</taxon>
        <taxon>Ciliophora</taxon>
        <taxon>Postciliodesmatophora</taxon>
        <taxon>Heterotrichea</taxon>
        <taxon>Heterotrichida</taxon>
        <taxon>Blepharismidae</taxon>
        <taxon>Blepharisma</taxon>
    </lineage>
</organism>
<feature type="transmembrane region" description="Helical" evidence="1">
    <location>
        <begin position="198"/>
        <end position="217"/>
    </location>
</feature>
<keyword evidence="1" id="KW-1133">Transmembrane helix</keyword>
<dbReference type="AlphaFoldDB" id="A0AAU9J356"/>
<accession>A0AAU9J356</accession>
<comment type="caution">
    <text evidence="2">The sequence shown here is derived from an EMBL/GenBank/DDBJ whole genome shotgun (WGS) entry which is preliminary data.</text>
</comment>
<reference evidence="2" key="1">
    <citation type="submission" date="2021-09" db="EMBL/GenBank/DDBJ databases">
        <authorList>
            <consortium name="AG Swart"/>
            <person name="Singh M."/>
            <person name="Singh A."/>
            <person name="Seah K."/>
            <person name="Emmerich C."/>
        </authorList>
    </citation>
    <scope>NUCLEOTIDE SEQUENCE</scope>
    <source>
        <strain evidence="2">ATCC30299</strain>
    </source>
</reference>
<keyword evidence="1" id="KW-0472">Membrane</keyword>
<keyword evidence="1" id="KW-0812">Transmembrane</keyword>